<comment type="caution">
    <text evidence="2">The sequence shown here is derived from an EMBL/GenBank/DDBJ whole genome shotgun (WGS) entry which is preliminary data.</text>
</comment>
<evidence type="ECO:0000313" key="2">
    <source>
        <dbReference type="EMBL" id="KAL3746061.1"/>
    </source>
</evidence>
<reference evidence="2 3" key="1">
    <citation type="submission" date="2024-11" db="EMBL/GenBank/DDBJ databases">
        <title>Chromosome-level genome assembly of Eucalyptus globulus Labill. provides insights into its genome evolution.</title>
        <authorList>
            <person name="Li X."/>
        </authorList>
    </citation>
    <scope>NUCLEOTIDE SEQUENCE [LARGE SCALE GENOMIC DNA]</scope>
    <source>
        <strain evidence="2">CL2024</strain>
        <tissue evidence="2">Fresh tender leaves</tissue>
    </source>
</reference>
<evidence type="ECO:0000256" key="1">
    <source>
        <dbReference type="SAM" id="MobiDB-lite"/>
    </source>
</evidence>
<organism evidence="2 3">
    <name type="scientific">Eucalyptus globulus</name>
    <name type="common">Tasmanian blue gum</name>
    <dbReference type="NCBI Taxonomy" id="34317"/>
    <lineage>
        <taxon>Eukaryota</taxon>
        <taxon>Viridiplantae</taxon>
        <taxon>Streptophyta</taxon>
        <taxon>Embryophyta</taxon>
        <taxon>Tracheophyta</taxon>
        <taxon>Spermatophyta</taxon>
        <taxon>Magnoliopsida</taxon>
        <taxon>eudicotyledons</taxon>
        <taxon>Gunneridae</taxon>
        <taxon>Pentapetalae</taxon>
        <taxon>rosids</taxon>
        <taxon>malvids</taxon>
        <taxon>Myrtales</taxon>
        <taxon>Myrtaceae</taxon>
        <taxon>Myrtoideae</taxon>
        <taxon>Eucalypteae</taxon>
        <taxon>Eucalyptus</taxon>
    </lineage>
</organism>
<feature type="region of interest" description="Disordered" evidence="1">
    <location>
        <begin position="46"/>
        <end position="87"/>
    </location>
</feature>
<protein>
    <submittedName>
        <fullName evidence="2">Uncharacterized protein</fullName>
    </submittedName>
</protein>
<dbReference type="EMBL" id="JBJKBG010000003">
    <property type="protein sequence ID" value="KAL3746061.1"/>
    <property type="molecule type" value="Genomic_DNA"/>
</dbReference>
<proteinExistence type="predicted"/>
<dbReference type="Proteomes" id="UP001634007">
    <property type="component" value="Unassembled WGS sequence"/>
</dbReference>
<feature type="non-terminal residue" evidence="2">
    <location>
        <position position="87"/>
    </location>
</feature>
<accession>A0ABD3L866</accession>
<keyword evidence="3" id="KW-1185">Reference proteome</keyword>
<dbReference type="AlphaFoldDB" id="A0ABD3L866"/>
<gene>
    <name evidence="2" type="ORF">ACJRO7_015072</name>
</gene>
<evidence type="ECO:0000313" key="3">
    <source>
        <dbReference type="Proteomes" id="UP001634007"/>
    </source>
</evidence>
<sequence length="87" mass="9974">MTPADISKVLLKNWRNKEKAVSELLEVLKVRAKRKERHGGLRECELSGVEEEEEEEQEKRVLGSPKAGSHWKGDSSRELDDDEAEML</sequence>
<name>A0ABD3L866_EUCGL</name>